<dbReference type="InterPro" id="IPR023803">
    <property type="entry name" value="Ribosomal_bS16_dom_sf"/>
</dbReference>
<dbReference type="InterPro" id="IPR020592">
    <property type="entry name" value="Ribosomal_bS16_CS"/>
</dbReference>
<gene>
    <name evidence="3 4" type="primary">rpsP</name>
    <name evidence="4" type="ORF">Llan_1352</name>
</gene>
<protein>
    <recommendedName>
        <fullName evidence="3">Small ribosomal subunit protein bS16</fullName>
    </recommendedName>
</protein>
<dbReference type="Gene3D" id="3.30.1320.10">
    <property type="match status" value="1"/>
</dbReference>
<dbReference type="Proteomes" id="UP000054869">
    <property type="component" value="Unassembled WGS sequence"/>
</dbReference>
<keyword evidence="2 3" id="KW-0687">Ribonucleoprotein</keyword>
<proteinExistence type="inferred from homology"/>
<sequence length="86" mass="10049">MVVIRLSRAGAKKRPFYNMVVTDSRKRRDGNYIERIGYFNPIARGAEVRLHLEMDKLTYWQSVGAQLSDRVRALVKEYKKSAEDTK</sequence>
<dbReference type="GO" id="GO:0005737">
    <property type="term" value="C:cytoplasm"/>
    <property type="evidence" value="ECO:0007669"/>
    <property type="project" value="UniProtKB-ARBA"/>
</dbReference>
<dbReference type="HAMAP" id="MF_00385">
    <property type="entry name" value="Ribosomal_bS16"/>
    <property type="match status" value="1"/>
</dbReference>
<accession>A0A0W0VQQ0</accession>
<reference evidence="4 5" key="1">
    <citation type="submission" date="2015-11" db="EMBL/GenBank/DDBJ databases">
        <title>Genomic analysis of 38 Legionella species identifies large and diverse effector repertoires.</title>
        <authorList>
            <person name="Burstein D."/>
            <person name="Amaro F."/>
            <person name="Zusman T."/>
            <person name="Lifshitz Z."/>
            <person name="Cohen O."/>
            <person name="Gilbert J.A."/>
            <person name="Pupko T."/>
            <person name="Shuman H.A."/>
            <person name="Segal G."/>
        </authorList>
    </citation>
    <scope>NUCLEOTIDE SEQUENCE [LARGE SCALE GENOMIC DNA]</scope>
    <source>
        <strain evidence="4 5">ATCC 49751</strain>
    </source>
</reference>
<dbReference type="RefSeq" id="WP_028373776.1">
    <property type="nucleotide sequence ID" value="NZ_CAAAJD010000026.1"/>
</dbReference>
<dbReference type="PANTHER" id="PTHR12919">
    <property type="entry name" value="30S RIBOSOMAL PROTEIN S16"/>
    <property type="match status" value="1"/>
</dbReference>
<dbReference type="PATRIC" id="fig|45067.4.peg.1418"/>
<dbReference type="GO" id="GO:0003735">
    <property type="term" value="F:structural constituent of ribosome"/>
    <property type="evidence" value="ECO:0007669"/>
    <property type="project" value="InterPro"/>
</dbReference>
<evidence type="ECO:0000256" key="1">
    <source>
        <dbReference type="ARBA" id="ARBA00022980"/>
    </source>
</evidence>
<dbReference type="eggNOG" id="COG0228">
    <property type="taxonomic scope" value="Bacteria"/>
</dbReference>
<dbReference type="SUPFAM" id="SSF54565">
    <property type="entry name" value="Ribosomal protein S16"/>
    <property type="match status" value="1"/>
</dbReference>
<dbReference type="InterPro" id="IPR000307">
    <property type="entry name" value="Ribosomal_bS16"/>
</dbReference>
<dbReference type="EMBL" id="LNYI01000028">
    <property type="protein sequence ID" value="KTD22089.1"/>
    <property type="molecule type" value="Genomic_DNA"/>
</dbReference>
<dbReference type="GO" id="GO:0015935">
    <property type="term" value="C:small ribosomal subunit"/>
    <property type="evidence" value="ECO:0007669"/>
    <property type="project" value="TreeGrafter"/>
</dbReference>
<dbReference type="OrthoDB" id="9807878at2"/>
<comment type="caution">
    <text evidence="4">The sequence shown here is derived from an EMBL/GenBank/DDBJ whole genome shotgun (WGS) entry which is preliminary data.</text>
</comment>
<keyword evidence="1 3" id="KW-0689">Ribosomal protein</keyword>
<name>A0A0W0VQQ0_9GAMM</name>
<evidence type="ECO:0000256" key="2">
    <source>
        <dbReference type="ARBA" id="ARBA00023274"/>
    </source>
</evidence>
<dbReference type="PANTHER" id="PTHR12919:SF20">
    <property type="entry name" value="SMALL RIBOSOMAL SUBUNIT PROTEIN BS16M"/>
    <property type="match status" value="1"/>
</dbReference>
<evidence type="ECO:0000256" key="3">
    <source>
        <dbReference type="HAMAP-Rule" id="MF_00385"/>
    </source>
</evidence>
<dbReference type="NCBIfam" id="TIGR00002">
    <property type="entry name" value="S16"/>
    <property type="match status" value="1"/>
</dbReference>
<dbReference type="PROSITE" id="PS00732">
    <property type="entry name" value="RIBOSOMAL_S16"/>
    <property type="match status" value="1"/>
</dbReference>
<keyword evidence="5" id="KW-1185">Reference proteome</keyword>
<evidence type="ECO:0000313" key="5">
    <source>
        <dbReference type="Proteomes" id="UP000054869"/>
    </source>
</evidence>
<dbReference type="AlphaFoldDB" id="A0A0W0VQQ0"/>
<evidence type="ECO:0000313" key="4">
    <source>
        <dbReference type="EMBL" id="KTD22089.1"/>
    </source>
</evidence>
<comment type="similarity">
    <text evidence="3">Belongs to the bacterial ribosomal protein bS16 family.</text>
</comment>
<organism evidence="4 5">
    <name type="scientific">Legionella lansingensis</name>
    <dbReference type="NCBI Taxonomy" id="45067"/>
    <lineage>
        <taxon>Bacteria</taxon>
        <taxon>Pseudomonadati</taxon>
        <taxon>Pseudomonadota</taxon>
        <taxon>Gammaproteobacteria</taxon>
        <taxon>Legionellales</taxon>
        <taxon>Legionellaceae</taxon>
        <taxon>Legionella</taxon>
    </lineage>
</organism>
<dbReference type="Pfam" id="PF00886">
    <property type="entry name" value="Ribosomal_S16"/>
    <property type="match status" value="1"/>
</dbReference>
<dbReference type="GO" id="GO:0006412">
    <property type="term" value="P:translation"/>
    <property type="evidence" value="ECO:0007669"/>
    <property type="project" value="UniProtKB-UniRule"/>
</dbReference>
<dbReference type="STRING" id="45067.Llan_1352"/>